<dbReference type="EMBL" id="FPAB01000007">
    <property type="protein sequence ID" value="SFT09569.1"/>
    <property type="molecule type" value="Genomic_DNA"/>
</dbReference>
<accession>A0A1I6V7C2</accession>
<dbReference type="PIRSF" id="PIRSF005962">
    <property type="entry name" value="Pept_M20D_amidohydro"/>
    <property type="match status" value="1"/>
</dbReference>
<dbReference type="RefSeq" id="WP_093843867.1">
    <property type="nucleotide sequence ID" value="NZ_FPAB01000007.1"/>
</dbReference>
<dbReference type="GO" id="GO:0019877">
    <property type="term" value="P:diaminopimelate biosynthetic process"/>
    <property type="evidence" value="ECO:0007669"/>
    <property type="project" value="UniProtKB-ARBA"/>
</dbReference>
<keyword evidence="2" id="KW-0479">Metal-binding</keyword>
<dbReference type="Proteomes" id="UP000198873">
    <property type="component" value="Unassembled WGS sequence"/>
</dbReference>
<reference evidence="5" key="1">
    <citation type="submission" date="2016-10" db="EMBL/GenBank/DDBJ databases">
        <authorList>
            <person name="Varghese N."/>
            <person name="Submissions S."/>
        </authorList>
    </citation>
    <scope>NUCLEOTIDE SEQUENCE [LARGE SCALE GENOMIC DNA]</scope>
    <source>
        <strain evidence="5">CGMCC 4.7047</strain>
    </source>
</reference>
<dbReference type="GO" id="GO:0046872">
    <property type="term" value="F:metal ion binding"/>
    <property type="evidence" value="ECO:0007669"/>
    <property type="project" value="UniProtKB-KW"/>
</dbReference>
<dbReference type="FunFam" id="3.30.70.360:FF:000001">
    <property type="entry name" value="N-acetyldiaminopimelate deacetylase"/>
    <property type="match status" value="1"/>
</dbReference>
<dbReference type="GO" id="GO:0050118">
    <property type="term" value="F:N-acetyldiaminopimelate deacetylase activity"/>
    <property type="evidence" value="ECO:0007669"/>
    <property type="project" value="UniProtKB-ARBA"/>
</dbReference>
<evidence type="ECO:0000313" key="5">
    <source>
        <dbReference type="Proteomes" id="UP000198873"/>
    </source>
</evidence>
<sequence length="411" mass="42695">MTVTTSSASLTDDAGALAGELTRLRRTLHGIPEVGLQLPRTQEAVLAALDGLPLEITTGTGLSSVTGVLRGALPGPTVLLRGDMDALPLAERSGLEFAAPVERMHACGHDLHTTMLAGAARLLSARRDRLAGDVIFMFQPGEEGYDGAGRMLAEGVLNAAGPGRRPVAAYALHVMSHSWPAGVFTARGGPQMASSNVLSVTVRGAGAHGSSPHKGKDPIPPAAEMVGALQTFVTRSFDVFDPVVLTVGTFHAGTATNIIPDTARFEATIRCFSAENLERLRAGTVAVCEGIAAAYGVEVEAVFSEQYPVTVNDRAETDFAAHTVRELLGEEKYAPMDNPSLGAEDFSRVIEAVPGAMVFLGATPVGADPETAPSNHSPLAVFDESVLPDGAALYAELALRRLEAEAGAAAA</sequence>
<feature type="binding site" evidence="2">
    <location>
        <position position="109"/>
    </location>
    <ligand>
        <name>Mn(2+)</name>
        <dbReference type="ChEBI" id="CHEBI:29035"/>
        <label>2</label>
    </ligand>
</feature>
<dbReference type="InterPro" id="IPR036264">
    <property type="entry name" value="Bact_exopeptidase_dim_dom"/>
</dbReference>
<evidence type="ECO:0000256" key="1">
    <source>
        <dbReference type="ARBA" id="ARBA00022801"/>
    </source>
</evidence>
<dbReference type="Pfam" id="PF07687">
    <property type="entry name" value="M20_dimer"/>
    <property type="match status" value="1"/>
</dbReference>
<dbReference type="Pfam" id="PF01546">
    <property type="entry name" value="Peptidase_M20"/>
    <property type="match status" value="1"/>
</dbReference>
<dbReference type="Gene3D" id="3.30.70.360">
    <property type="match status" value="1"/>
</dbReference>
<keyword evidence="1 4" id="KW-0378">Hydrolase</keyword>
<evidence type="ECO:0000259" key="3">
    <source>
        <dbReference type="Pfam" id="PF07687"/>
    </source>
</evidence>
<dbReference type="InterPro" id="IPR011650">
    <property type="entry name" value="Peptidase_M20_dimer"/>
</dbReference>
<dbReference type="NCBIfam" id="TIGR01891">
    <property type="entry name" value="amidohydrolases"/>
    <property type="match status" value="1"/>
</dbReference>
<evidence type="ECO:0000313" key="4">
    <source>
        <dbReference type="EMBL" id="SFT09569.1"/>
    </source>
</evidence>
<name>A0A1I6V7C2_9ACTN</name>
<feature type="binding site" evidence="2">
    <location>
        <position position="376"/>
    </location>
    <ligand>
        <name>Mn(2+)</name>
        <dbReference type="ChEBI" id="CHEBI:29035"/>
        <label>2</label>
    </ligand>
</feature>
<dbReference type="SUPFAM" id="SSF55031">
    <property type="entry name" value="Bacterial exopeptidase dimerisation domain"/>
    <property type="match status" value="1"/>
</dbReference>
<feature type="domain" description="Peptidase M20 dimerisation" evidence="3">
    <location>
        <begin position="200"/>
        <end position="289"/>
    </location>
</feature>
<keyword evidence="5" id="KW-1185">Reference proteome</keyword>
<comment type="cofactor">
    <cofactor evidence="2">
        <name>Mn(2+)</name>
        <dbReference type="ChEBI" id="CHEBI:29035"/>
    </cofactor>
    <text evidence="2">The Mn(2+) ion enhances activity.</text>
</comment>
<dbReference type="CDD" id="cd03886">
    <property type="entry name" value="M20_Acy1"/>
    <property type="match status" value="1"/>
</dbReference>
<feature type="binding site" evidence="2">
    <location>
        <position position="143"/>
    </location>
    <ligand>
        <name>Mn(2+)</name>
        <dbReference type="ChEBI" id="CHEBI:29035"/>
        <label>2</label>
    </ligand>
</feature>
<gene>
    <name evidence="4" type="ORF">SAMN05444716_107144</name>
</gene>
<feature type="binding site" evidence="2">
    <location>
        <position position="107"/>
    </location>
    <ligand>
        <name>Mn(2+)</name>
        <dbReference type="ChEBI" id="CHEBI:29035"/>
        <label>2</label>
    </ligand>
</feature>
<dbReference type="SUPFAM" id="SSF53187">
    <property type="entry name" value="Zn-dependent exopeptidases"/>
    <property type="match status" value="1"/>
</dbReference>
<proteinExistence type="predicted"/>
<dbReference type="InterPro" id="IPR017439">
    <property type="entry name" value="Amidohydrolase"/>
</dbReference>
<feature type="binding site" evidence="2">
    <location>
        <position position="173"/>
    </location>
    <ligand>
        <name>Mn(2+)</name>
        <dbReference type="ChEBI" id="CHEBI:29035"/>
        <label>1</label>
    </ligand>
</feature>
<dbReference type="PANTHER" id="PTHR11014:SF63">
    <property type="entry name" value="METALLOPEPTIDASE, PUTATIVE (AFU_ORTHOLOGUE AFUA_6G09600)-RELATED"/>
    <property type="match status" value="1"/>
</dbReference>
<protein>
    <submittedName>
        <fullName evidence="4">Hippurate hydrolase</fullName>
    </submittedName>
</protein>
<organism evidence="4 5">
    <name type="scientific">Streptomyces harbinensis</name>
    <dbReference type="NCBI Taxonomy" id="1176198"/>
    <lineage>
        <taxon>Bacteria</taxon>
        <taxon>Bacillati</taxon>
        <taxon>Actinomycetota</taxon>
        <taxon>Actinomycetes</taxon>
        <taxon>Kitasatosporales</taxon>
        <taxon>Streptomycetaceae</taxon>
        <taxon>Streptomyces</taxon>
    </lineage>
</organism>
<evidence type="ECO:0000256" key="2">
    <source>
        <dbReference type="PIRSR" id="PIRSR005962-1"/>
    </source>
</evidence>
<dbReference type="PANTHER" id="PTHR11014">
    <property type="entry name" value="PEPTIDASE M20 FAMILY MEMBER"/>
    <property type="match status" value="1"/>
</dbReference>
<dbReference type="Gene3D" id="3.40.630.10">
    <property type="entry name" value="Zn peptidases"/>
    <property type="match status" value="1"/>
</dbReference>
<keyword evidence="2" id="KW-0464">Manganese</keyword>
<dbReference type="STRING" id="1176198.SAMN05444716_107144"/>
<dbReference type="AlphaFoldDB" id="A0A1I6V7C2"/>
<dbReference type="InterPro" id="IPR002933">
    <property type="entry name" value="Peptidase_M20"/>
</dbReference>